<reference evidence="2 3" key="1">
    <citation type="submission" date="2023-03" db="EMBL/GenBank/DDBJ databases">
        <title>WGS of Gossypium arboreum.</title>
        <authorList>
            <person name="Yu D."/>
        </authorList>
    </citation>
    <scope>NUCLEOTIDE SEQUENCE [LARGE SCALE GENOMIC DNA]</scope>
    <source>
        <tissue evidence="2">Leaf</tissue>
    </source>
</reference>
<protein>
    <submittedName>
        <fullName evidence="2">Uncharacterized protein</fullName>
    </submittedName>
</protein>
<evidence type="ECO:0000313" key="2">
    <source>
        <dbReference type="EMBL" id="KAK5838929.1"/>
    </source>
</evidence>
<sequence length="138" mass="15706">MARGIVVPDQTQGQGGRRCGNTLPRKAIKEQRIIVKKSEMKDDELVVSLNYPCTATYKKMKNLLMCRGLFAKHHNYEFNIPEVFGPDSTSVRPRFFLPLFLLEAGFTIPLLDFIRDVLYDFNVAPGQLTSLSLWLLVS</sequence>
<evidence type="ECO:0000256" key="1">
    <source>
        <dbReference type="SAM" id="MobiDB-lite"/>
    </source>
</evidence>
<feature type="region of interest" description="Disordered" evidence="1">
    <location>
        <begin position="1"/>
        <end position="21"/>
    </location>
</feature>
<comment type="caution">
    <text evidence="2">The sequence shown here is derived from an EMBL/GenBank/DDBJ whole genome shotgun (WGS) entry which is preliminary data.</text>
</comment>
<gene>
    <name evidence="2" type="ORF">PVK06_007676</name>
</gene>
<dbReference type="EMBL" id="JARKNE010000003">
    <property type="protein sequence ID" value="KAK5838929.1"/>
    <property type="molecule type" value="Genomic_DNA"/>
</dbReference>
<evidence type="ECO:0000313" key="3">
    <source>
        <dbReference type="Proteomes" id="UP001358586"/>
    </source>
</evidence>
<proteinExistence type="predicted"/>
<name>A0ABR0QI01_GOSAR</name>
<keyword evidence="3" id="KW-1185">Reference proteome</keyword>
<organism evidence="2 3">
    <name type="scientific">Gossypium arboreum</name>
    <name type="common">Tree cotton</name>
    <name type="synonym">Gossypium nanking</name>
    <dbReference type="NCBI Taxonomy" id="29729"/>
    <lineage>
        <taxon>Eukaryota</taxon>
        <taxon>Viridiplantae</taxon>
        <taxon>Streptophyta</taxon>
        <taxon>Embryophyta</taxon>
        <taxon>Tracheophyta</taxon>
        <taxon>Spermatophyta</taxon>
        <taxon>Magnoliopsida</taxon>
        <taxon>eudicotyledons</taxon>
        <taxon>Gunneridae</taxon>
        <taxon>Pentapetalae</taxon>
        <taxon>rosids</taxon>
        <taxon>malvids</taxon>
        <taxon>Malvales</taxon>
        <taxon>Malvaceae</taxon>
        <taxon>Malvoideae</taxon>
        <taxon>Gossypium</taxon>
    </lineage>
</organism>
<dbReference type="Proteomes" id="UP001358586">
    <property type="component" value="Chromosome 3"/>
</dbReference>
<accession>A0ABR0QI01</accession>